<evidence type="ECO:0000313" key="1">
    <source>
        <dbReference type="EMBL" id="KAK7313865.1"/>
    </source>
</evidence>
<proteinExistence type="predicted"/>
<comment type="caution">
    <text evidence="1">The sequence shown here is derived from an EMBL/GenBank/DDBJ whole genome shotgun (WGS) entry which is preliminary data.</text>
</comment>
<gene>
    <name evidence="1" type="ORF">VNO77_39067</name>
</gene>
<reference evidence="1 2" key="1">
    <citation type="submission" date="2024-01" db="EMBL/GenBank/DDBJ databases">
        <title>The genomes of 5 underutilized Papilionoideae crops provide insights into root nodulation and disease resistanc.</title>
        <authorList>
            <person name="Jiang F."/>
        </authorList>
    </citation>
    <scope>NUCLEOTIDE SEQUENCE [LARGE SCALE GENOMIC DNA]</scope>
    <source>
        <strain evidence="1">LVBAO_FW01</strain>
        <tissue evidence="1">Leaves</tissue>
    </source>
</reference>
<protein>
    <submittedName>
        <fullName evidence="1">Uncharacterized protein</fullName>
    </submittedName>
</protein>
<evidence type="ECO:0000313" key="2">
    <source>
        <dbReference type="Proteomes" id="UP001367508"/>
    </source>
</evidence>
<sequence length="131" mass="14881">MNERNVLTNAKKTPYKRLTLGLDLLAFDGLLIRKVPTSCKIAIILESHGNRQIKKPCYTMNILALAHQPSDPRHGSRARTLMPESARLSSLLAKESYLQALFVNMNHRSRTLIKNFQTICRVLSPSPEFLH</sequence>
<accession>A0AAN9PVH6</accession>
<dbReference type="EMBL" id="JAYMYQ010000009">
    <property type="protein sequence ID" value="KAK7313865.1"/>
    <property type="molecule type" value="Genomic_DNA"/>
</dbReference>
<dbReference type="AlphaFoldDB" id="A0AAN9PVH6"/>
<name>A0AAN9PVH6_CANGL</name>
<keyword evidence="2" id="KW-1185">Reference proteome</keyword>
<dbReference type="Proteomes" id="UP001367508">
    <property type="component" value="Unassembled WGS sequence"/>
</dbReference>
<organism evidence="1 2">
    <name type="scientific">Canavalia gladiata</name>
    <name type="common">Sword bean</name>
    <name type="synonym">Dolichos gladiatus</name>
    <dbReference type="NCBI Taxonomy" id="3824"/>
    <lineage>
        <taxon>Eukaryota</taxon>
        <taxon>Viridiplantae</taxon>
        <taxon>Streptophyta</taxon>
        <taxon>Embryophyta</taxon>
        <taxon>Tracheophyta</taxon>
        <taxon>Spermatophyta</taxon>
        <taxon>Magnoliopsida</taxon>
        <taxon>eudicotyledons</taxon>
        <taxon>Gunneridae</taxon>
        <taxon>Pentapetalae</taxon>
        <taxon>rosids</taxon>
        <taxon>fabids</taxon>
        <taxon>Fabales</taxon>
        <taxon>Fabaceae</taxon>
        <taxon>Papilionoideae</taxon>
        <taxon>50 kb inversion clade</taxon>
        <taxon>NPAAA clade</taxon>
        <taxon>indigoferoid/millettioid clade</taxon>
        <taxon>Phaseoleae</taxon>
        <taxon>Canavalia</taxon>
    </lineage>
</organism>